<dbReference type="OrthoDB" id="5103001at2"/>
<feature type="compositionally biased region" description="Basic and acidic residues" evidence="1">
    <location>
        <begin position="389"/>
        <end position="398"/>
    </location>
</feature>
<keyword evidence="2" id="KW-0472">Membrane</keyword>
<feature type="transmembrane region" description="Helical" evidence="2">
    <location>
        <begin position="107"/>
        <end position="125"/>
    </location>
</feature>
<accession>A0A0U5BTJ0</accession>
<proteinExistence type="predicted"/>
<feature type="transmembrane region" description="Helical" evidence="2">
    <location>
        <begin position="162"/>
        <end position="184"/>
    </location>
</feature>
<evidence type="ECO:0000313" key="4">
    <source>
        <dbReference type="Proteomes" id="UP000218965"/>
    </source>
</evidence>
<name>A0A0U5BTJ0_9MICO</name>
<evidence type="ECO:0000313" key="3">
    <source>
        <dbReference type="EMBL" id="BAU31741.1"/>
    </source>
</evidence>
<feature type="transmembrane region" description="Helical" evidence="2">
    <location>
        <begin position="48"/>
        <end position="68"/>
    </location>
</feature>
<reference evidence="4" key="1">
    <citation type="submission" date="2015-12" db="EMBL/GenBank/DDBJ databases">
        <authorList>
            <person name="Shamseldin A."/>
            <person name="Moawad H."/>
            <person name="Abd El-Rahim W.M."/>
            <person name="Sadowsky M.J."/>
        </authorList>
    </citation>
    <scope>NUCLEOTIDE SEQUENCE [LARGE SCALE GENOMIC DNA]</scope>
    <source>
        <strain evidence="4">JAM AC0309</strain>
    </source>
</reference>
<feature type="transmembrane region" description="Helical" evidence="2">
    <location>
        <begin position="130"/>
        <end position="150"/>
    </location>
</feature>
<feature type="transmembrane region" description="Helical" evidence="2">
    <location>
        <begin position="21"/>
        <end position="42"/>
    </location>
</feature>
<evidence type="ECO:0000256" key="2">
    <source>
        <dbReference type="SAM" id="Phobius"/>
    </source>
</evidence>
<feature type="region of interest" description="Disordered" evidence="1">
    <location>
        <begin position="378"/>
        <end position="398"/>
    </location>
</feature>
<dbReference type="AlphaFoldDB" id="A0A0U5BTJ0"/>
<dbReference type="EMBL" id="AP017315">
    <property type="protein sequence ID" value="BAU31741.1"/>
    <property type="molecule type" value="Genomic_DNA"/>
</dbReference>
<dbReference type="Proteomes" id="UP000218965">
    <property type="component" value="Chromosome"/>
</dbReference>
<sequence>MSDRSHVSPWSTDPISWVTTAAIPVTATVLAVVYSVIEVIAVPPRGGALQWLGILLLAASGAIVHVRTRPPRGVLGAPEIMTIFGLLSAATLCSALDHQGVAFSITFWWAPFGVSLVLVAMAPYVRASSIAALAVALVGVVSLIAVVLIIPDDPSWPPVTTALIVVTPVVAGGTVSAVLSGSIVRRLMRWSERPLPGAPVIGPAGIDDRALVRAVDDEISEQLAAAVAFLRTVARRGEVTDRDARQARSLSLELRARLIADASATWLERVVRGHPVDLDDPERLADRLSVSQRTALRAMIDALLAHPESGFVSASIALRGSASGDVAVAMRINTTLPEGRRISFLAPYYVSLSSAVRDIQWRDGATLKVEFEAPAETTAGRAPLVQRTPRSETAGERD</sequence>
<evidence type="ECO:0000256" key="1">
    <source>
        <dbReference type="SAM" id="MobiDB-lite"/>
    </source>
</evidence>
<organism evidence="3 4">
    <name type="scientific">Microcella alkaliphila</name>
    <dbReference type="NCBI Taxonomy" id="279828"/>
    <lineage>
        <taxon>Bacteria</taxon>
        <taxon>Bacillati</taxon>
        <taxon>Actinomycetota</taxon>
        <taxon>Actinomycetes</taxon>
        <taxon>Micrococcales</taxon>
        <taxon>Microbacteriaceae</taxon>
        <taxon>Microcella</taxon>
    </lineage>
</organism>
<keyword evidence="2" id="KW-0812">Transmembrane</keyword>
<keyword evidence="2" id="KW-1133">Transmembrane helix</keyword>
<dbReference type="KEGG" id="malk:MalAC0309_0875"/>
<reference evidence="3 4" key="2">
    <citation type="submission" date="2016-01" db="EMBL/GenBank/DDBJ databases">
        <title>Microcella alkaliphila JAM AC0309 whole genome shotgun sequence.</title>
        <authorList>
            <person name="Kurata A."/>
            <person name="Hirose Y."/>
            <person name="Kishimoto N."/>
            <person name="Kobayashi T."/>
        </authorList>
    </citation>
    <scope>NUCLEOTIDE SEQUENCE [LARGE SCALE GENOMIC DNA]</scope>
    <source>
        <strain evidence="3 4">JAM AC0309</strain>
    </source>
</reference>
<dbReference type="RefSeq" id="WP_096420939.1">
    <property type="nucleotide sequence ID" value="NZ_AP017315.1"/>
</dbReference>
<protein>
    <submittedName>
        <fullName evidence="3">Uncharacterized protein</fullName>
    </submittedName>
</protein>
<gene>
    <name evidence="3" type="ORF">MalAC0309_0875</name>
</gene>
<feature type="transmembrane region" description="Helical" evidence="2">
    <location>
        <begin position="80"/>
        <end position="101"/>
    </location>
</feature>